<sequence length="53" mass="6089">MEMKIVNHIKIDGQEYLFEELSDERKRDIACLIQENAMKAAGYCKVTRKEAAG</sequence>
<accession>A0A8S5NSG1</accession>
<organism evidence="1">
    <name type="scientific">Siphoviridae sp. ct1TR2</name>
    <dbReference type="NCBI Taxonomy" id="2825309"/>
    <lineage>
        <taxon>Viruses</taxon>
        <taxon>Duplodnaviria</taxon>
        <taxon>Heunggongvirae</taxon>
        <taxon>Uroviricota</taxon>
        <taxon>Caudoviricetes</taxon>
    </lineage>
</organism>
<protein>
    <submittedName>
        <fullName evidence="1">Uncharacterized protein</fullName>
    </submittedName>
</protein>
<dbReference type="EMBL" id="BK015245">
    <property type="protein sequence ID" value="DAD97670.1"/>
    <property type="molecule type" value="Genomic_DNA"/>
</dbReference>
<proteinExistence type="predicted"/>
<name>A0A8S5NSG1_9CAUD</name>
<evidence type="ECO:0000313" key="1">
    <source>
        <dbReference type="EMBL" id="DAD97670.1"/>
    </source>
</evidence>
<reference evidence="1" key="1">
    <citation type="journal article" date="2021" name="Proc. Natl. Acad. Sci. U.S.A.">
        <title>A Catalog of Tens of Thousands of Viruses from Human Metagenomes Reveals Hidden Associations with Chronic Diseases.</title>
        <authorList>
            <person name="Tisza M.J."/>
            <person name="Buck C.B."/>
        </authorList>
    </citation>
    <scope>NUCLEOTIDE SEQUENCE</scope>
    <source>
        <strain evidence="1">Ct1TR2</strain>
    </source>
</reference>